<dbReference type="HAMAP" id="MF_00237">
    <property type="entry name" value="TatB"/>
    <property type="match status" value="1"/>
</dbReference>
<keyword evidence="7 10" id="KW-1133">Transmembrane helix</keyword>
<dbReference type="InterPro" id="IPR018448">
    <property type="entry name" value="TatB"/>
</dbReference>
<keyword evidence="4" id="KW-0997">Cell inner membrane</keyword>
<protein>
    <recommendedName>
        <fullName evidence="10">Sec-independent protein translocase protein TatB</fullName>
    </recommendedName>
</protein>
<evidence type="ECO:0000256" key="4">
    <source>
        <dbReference type="ARBA" id="ARBA00022519"/>
    </source>
</evidence>
<evidence type="ECO:0000256" key="5">
    <source>
        <dbReference type="ARBA" id="ARBA00022692"/>
    </source>
</evidence>
<evidence type="ECO:0000256" key="1">
    <source>
        <dbReference type="ARBA" id="ARBA00004167"/>
    </source>
</evidence>
<reference evidence="12 13" key="1">
    <citation type="journal article" date="2018" name="Int. J. Syst. Evol. Microbiol.">
        <title>Uliginosibacterium sediminicola sp. nov., isolated from freshwater sediment.</title>
        <authorList>
            <person name="Hwang W.M."/>
            <person name="Kim S.M."/>
            <person name="Kang K."/>
            <person name="Ahn T.Y."/>
        </authorList>
    </citation>
    <scope>NUCLEOTIDE SEQUENCE [LARGE SCALE GENOMIC DNA]</scope>
    <source>
        <strain evidence="12 13">M1-21</strain>
    </source>
</reference>
<dbReference type="RefSeq" id="WP_345919749.1">
    <property type="nucleotide sequence ID" value="NZ_JBDIVE010000005.1"/>
</dbReference>
<evidence type="ECO:0000256" key="9">
    <source>
        <dbReference type="ARBA" id="ARBA00023136"/>
    </source>
</evidence>
<sequence length="164" mass="17373">MFDFSIAELGVIGAVALVVIGPEQLPRVARTVGHLTGRLRRYVSDVKADISREMEMADFKRMQEEVESSLQHVQTAVQEEVSTLEQAAQHTLEPVVVSAFEAVTEHTSIAAPAQVDTPATASAEPGPVAASAAVPLEQDVAAEPAVDDSQPDLFAAPAAAEHKH</sequence>
<gene>
    <name evidence="10 12" type="primary">tatB</name>
    <name evidence="12" type="ORF">ABDB84_10860</name>
</gene>
<keyword evidence="3 10" id="KW-1003">Cell membrane</keyword>
<dbReference type="PANTHER" id="PTHR33162">
    <property type="entry name" value="SEC-INDEPENDENT PROTEIN TRANSLOCASE PROTEIN TATA, CHLOROPLASTIC"/>
    <property type="match status" value="1"/>
</dbReference>
<keyword evidence="8 10" id="KW-0811">Translocation</keyword>
<dbReference type="InterPro" id="IPR003369">
    <property type="entry name" value="TatA/B/E"/>
</dbReference>
<dbReference type="EMBL" id="JBDIVE010000005">
    <property type="protein sequence ID" value="MEN3068978.1"/>
    <property type="molecule type" value="Genomic_DNA"/>
</dbReference>
<comment type="caution">
    <text evidence="12">The sequence shown here is derived from an EMBL/GenBank/DDBJ whole genome shotgun (WGS) entry which is preliminary data.</text>
</comment>
<dbReference type="PRINTS" id="PR01506">
    <property type="entry name" value="TATBPROTEIN"/>
</dbReference>
<evidence type="ECO:0000313" key="13">
    <source>
        <dbReference type="Proteomes" id="UP001410394"/>
    </source>
</evidence>
<dbReference type="Pfam" id="PF02416">
    <property type="entry name" value="TatA_B_E"/>
    <property type="match status" value="1"/>
</dbReference>
<evidence type="ECO:0000256" key="6">
    <source>
        <dbReference type="ARBA" id="ARBA00022927"/>
    </source>
</evidence>
<comment type="subunit">
    <text evidence="10">The Tat system comprises two distinct complexes: a TatABC complex, containing multiple copies of TatA, TatB and TatC subunits, and a separate TatA complex, containing only TatA subunits. Substrates initially bind to the TatABC complex, which probably triggers association of the separate TatA complex to form the active translocon.</text>
</comment>
<evidence type="ECO:0000256" key="2">
    <source>
        <dbReference type="ARBA" id="ARBA00022448"/>
    </source>
</evidence>
<evidence type="ECO:0000256" key="7">
    <source>
        <dbReference type="ARBA" id="ARBA00022989"/>
    </source>
</evidence>
<comment type="similarity">
    <text evidence="10">Belongs to the TatB family.</text>
</comment>
<evidence type="ECO:0000256" key="11">
    <source>
        <dbReference type="SAM" id="MobiDB-lite"/>
    </source>
</evidence>
<dbReference type="Proteomes" id="UP001410394">
    <property type="component" value="Unassembled WGS sequence"/>
</dbReference>
<keyword evidence="2 10" id="KW-0813">Transport</keyword>
<dbReference type="Gene3D" id="1.20.5.3310">
    <property type="match status" value="1"/>
</dbReference>
<feature type="region of interest" description="Disordered" evidence="11">
    <location>
        <begin position="111"/>
        <end position="164"/>
    </location>
</feature>
<keyword evidence="6 10" id="KW-0653">Protein transport</keyword>
<dbReference type="NCBIfam" id="TIGR01410">
    <property type="entry name" value="tatB"/>
    <property type="match status" value="1"/>
</dbReference>
<proteinExistence type="inferred from homology"/>
<evidence type="ECO:0000313" key="12">
    <source>
        <dbReference type="EMBL" id="MEN3068978.1"/>
    </source>
</evidence>
<evidence type="ECO:0000256" key="10">
    <source>
        <dbReference type="HAMAP-Rule" id="MF_00237"/>
    </source>
</evidence>
<keyword evidence="13" id="KW-1185">Reference proteome</keyword>
<dbReference type="PANTHER" id="PTHR33162:SF1">
    <property type="entry name" value="SEC-INDEPENDENT PROTEIN TRANSLOCASE PROTEIN TATA, CHLOROPLASTIC"/>
    <property type="match status" value="1"/>
</dbReference>
<name>A0ABU9YZM7_9RHOO</name>
<accession>A0ABU9YZM7</accession>
<evidence type="ECO:0000256" key="8">
    <source>
        <dbReference type="ARBA" id="ARBA00023010"/>
    </source>
</evidence>
<keyword evidence="9 10" id="KW-0472">Membrane</keyword>
<comment type="subcellular location">
    <subcellularLocation>
        <location evidence="10">Cell membrane</location>
        <topology evidence="10">Single-pass membrane protein</topology>
    </subcellularLocation>
    <subcellularLocation>
        <location evidence="1">Membrane</location>
        <topology evidence="1">Single-pass membrane protein</topology>
    </subcellularLocation>
</comment>
<keyword evidence="5 10" id="KW-0812">Transmembrane</keyword>
<comment type="function">
    <text evidence="10">Part of the twin-arginine translocation (Tat) system that transports large folded proteins containing a characteristic twin-arginine motif in their signal peptide across membranes. Together with TatC, TatB is part of a receptor directly interacting with Tat signal peptides. TatB may form an oligomeric binding site that transiently accommodates folded Tat precursor proteins before their translocation.</text>
</comment>
<evidence type="ECO:0000256" key="3">
    <source>
        <dbReference type="ARBA" id="ARBA00022475"/>
    </source>
</evidence>
<organism evidence="12 13">
    <name type="scientific">Uliginosibacterium sediminicola</name>
    <dbReference type="NCBI Taxonomy" id="2024550"/>
    <lineage>
        <taxon>Bacteria</taxon>
        <taxon>Pseudomonadati</taxon>
        <taxon>Pseudomonadota</taxon>
        <taxon>Betaproteobacteria</taxon>
        <taxon>Rhodocyclales</taxon>
        <taxon>Zoogloeaceae</taxon>
        <taxon>Uliginosibacterium</taxon>
    </lineage>
</organism>